<dbReference type="InterPro" id="IPR015424">
    <property type="entry name" value="PyrdxlP-dep_Trfase"/>
</dbReference>
<dbReference type="InterPro" id="IPR024169">
    <property type="entry name" value="SP_NH2Trfase/AEP_transaminase"/>
</dbReference>
<dbReference type="PIRSF" id="PIRSF000524">
    <property type="entry name" value="SPT"/>
    <property type="match status" value="1"/>
</dbReference>
<dbReference type="PANTHER" id="PTHR21152">
    <property type="entry name" value="AMINOTRANSFERASE CLASS V"/>
    <property type="match status" value="1"/>
</dbReference>
<dbReference type="InterPro" id="IPR015421">
    <property type="entry name" value="PyrdxlP-dep_Trfase_major"/>
</dbReference>
<dbReference type="OrthoDB" id="389074at2"/>
<evidence type="ECO:0000259" key="6">
    <source>
        <dbReference type="Pfam" id="PF00266"/>
    </source>
</evidence>
<dbReference type="SUPFAM" id="SSF53383">
    <property type="entry name" value="PLP-dependent transferases"/>
    <property type="match status" value="1"/>
</dbReference>
<protein>
    <submittedName>
        <fullName evidence="7">Phosphoserine aminotransferase apoenzyme L-aspartate aminotransferase apoenzyme</fullName>
        <ecNumber evidence="7">2.6.1.1</ecNumber>
        <ecNumber evidence="7">2.6.1.52</ecNumber>
    </submittedName>
</protein>
<dbReference type="GO" id="GO:0004648">
    <property type="term" value="F:O-phospho-L-serine:2-oxoglutarate aminotransferase activity"/>
    <property type="evidence" value="ECO:0007669"/>
    <property type="project" value="UniProtKB-EC"/>
</dbReference>
<feature type="domain" description="Aminotransferase class V" evidence="6">
    <location>
        <begin position="25"/>
        <end position="325"/>
    </location>
</feature>
<dbReference type="GO" id="GO:0008453">
    <property type="term" value="F:alanine-glyoxylate transaminase activity"/>
    <property type="evidence" value="ECO:0007669"/>
    <property type="project" value="TreeGrafter"/>
</dbReference>
<reference evidence="7 8" key="1">
    <citation type="journal article" date="2010" name="Stand. Genomic Sci.">
        <title>Non-contiguous finished genome sequence of Aminomonas paucivorans type strain (GLU-3).</title>
        <authorList>
            <person name="Pitluck S."/>
            <person name="Yasawong M."/>
            <person name="Held B."/>
            <person name="Lapidus A."/>
            <person name="Nolan M."/>
            <person name="Copeland A."/>
            <person name="Lucas S."/>
            <person name="Del Rio T.G."/>
            <person name="Tice H."/>
            <person name="Cheng J.F."/>
            <person name="Chertkov O."/>
            <person name="Goodwin L."/>
            <person name="Tapia R."/>
            <person name="Han C."/>
            <person name="Liolios K."/>
            <person name="Ivanova N."/>
            <person name="Mavromatis K."/>
            <person name="Ovchinnikova G."/>
            <person name="Pati A."/>
            <person name="Chen A."/>
            <person name="Palaniappan K."/>
            <person name="Land M."/>
            <person name="Hauser L."/>
            <person name="Chang Y.J."/>
            <person name="Jeffries C.D."/>
            <person name="Pukall R."/>
            <person name="Spring S."/>
            <person name="Rohde M."/>
            <person name="Sikorski J."/>
            <person name="Goker M."/>
            <person name="Woyke T."/>
            <person name="Bristow J."/>
            <person name="Eisen J.A."/>
            <person name="Markowitz V."/>
            <person name="Hugenholtz P."/>
            <person name="Kyrpides N.C."/>
            <person name="Klenk H.P."/>
        </authorList>
    </citation>
    <scope>NUCLEOTIDE SEQUENCE [LARGE SCALE GENOMIC DNA]</scope>
    <source>
        <strain evidence="7 8">DSM 12260</strain>
    </source>
</reference>
<dbReference type="Gene3D" id="3.90.1150.10">
    <property type="entry name" value="Aspartate Aminotransferase, domain 1"/>
    <property type="match status" value="1"/>
</dbReference>
<keyword evidence="7" id="KW-0032">Aminotransferase</keyword>
<evidence type="ECO:0000256" key="4">
    <source>
        <dbReference type="PIRSR" id="PIRSR000524-1"/>
    </source>
</evidence>
<dbReference type="PANTHER" id="PTHR21152:SF40">
    <property type="entry name" value="ALANINE--GLYOXYLATE AMINOTRANSFERASE"/>
    <property type="match status" value="1"/>
</dbReference>
<dbReference type="GO" id="GO:0019265">
    <property type="term" value="P:glycine biosynthetic process, by transamination of glyoxylate"/>
    <property type="evidence" value="ECO:0007669"/>
    <property type="project" value="TreeGrafter"/>
</dbReference>
<dbReference type="InterPro" id="IPR015422">
    <property type="entry name" value="PyrdxlP-dep_Trfase_small"/>
</dbReference>
<keyword evidence="7" id="KW-0808">Transferase</keyword>
<accession>E3D0P7</accession>
<feature type="modified residue" description="N6-(pyridoxal phosphate)lysine" evidence="5">
    <location>
        <position position="189"/>
    </location>
</feature>
<evidence type="ECO:0000256" key="3">
    <source>
        <dbReference type="ARBA" id="ARBA00022898"/>
    </source>
</evidence>
<dbReference type="eggNOG" id="COG0075">
    <property type="taxonomic scope" value="Bacteria"/>
</dbReference>
<dbReference type="GO" id="GO:0004069">
    <property type="term" value="F:L-aspartate:2-oxoglutarate aminotransferase activity"/>
    <property type="evidence" value="ECO:0007669"/>
    <property type="project" value="UniProtKB-EC"/>
</dbReference>
<proteinExistence type="inferred from homology"/>
<dbReference type="InterPro" id="IPR000192">
    <property type="entry name" value="Aminotrans_V_dom"/>
</dbReference>
<comment type="cofactor">
    <cofactor evidence="1 5">
        <name>pyridoxal 5'-phosphate</name>
        <dbReference type="ChEBI" id="CHEBI:597326"/>
    </cofactor>
</comment>
<dbReference type="EC" id="2.6.1.52" evidence="7"/>
<evidence type="ECO:0000256" key="5">
    <source>
        <dbReference type="PIRSR" id="PIRSR000524-50"/>
    </source>
</evidence>
<evidence type="ECO:0000313" key="7">
    <source>
        <dbReference type="EMBL" id="EFQ23868.1"/>
    </source>
</evidence>
<dbReference type="PaxDb" id="584708-Apau_1449"/>
<gene>
    <name evidence="7" type="ORF">Apau_1449</name>
</gene>
<dbReference type="EMBL" id="CM001022">
    <property type="protein sequence ID" value="EFQ23868.1"/>
    <property type="molecule type" value="Genomic_DNA"/>
</dbReference>
<dbReference type="GO" id="GO:0004760">
    <property type="term" value="F:L-serine-pyruvate transaminase activity"/>
    <property type="evidence" value="ECO:0007669"/>
    <property type="project" value="TreeGrafter"/>
</dbReference>
<evidence type="ECO:0000256" key="1">
    <source>
        <dbReference type="ARBA" id="ARBA00001933"/>
    </source>
</evidence>
<dbReference type="HOGENOM" id="CLU_027686_1_1_0"/>
<evidence type="ECO:0000313" key="8">
    <source>
        <dbReference type="Proteomes" id="UP000005096"/>
    </source>
</evidence>
<dbReference type="STRING" id="584708.Apau_1449"/>
<dbReference type="Proteomes" id="UP000005096">
    <property type="component" value="Chromosome"/>
</dbReference>
<name>E3D0P7_9BACT</name>
<keyword evidence="8" id="KW-1185">Reference proteome</keyword>
<organism evidence="7 8">
    <name type="scientific">Aminomonas paucivorans DSM 12260</name>
    <dbReference type="NCBI Taxonomy" id="584708"/>
    <lineage>
        <taxon>Bacteria</taxon>
        <taxon>Thermotogati</taxon>
        <taxon>Synergistota</taxon>
        <taxon>Synergistia</taxon>
        <taxon>Synergistales</taxon>
        <taxon>Synergistaceae</taxon>
        <taxon>Aminomonas</taxon>
    </lineage>
</organism>
<dbReference type="RefSeq" id="WP_006301072.1">
    <property type="nucleotide sequence ID" value="NZ_CM001022.1"/>
</dbReference>
<sequence length="387" mass="41647">MQRVLLTPGPVELPDPVRLAGGNPMISHREPAFSVLYRELLEKLARLFETSDPVLPVPGSGTGGLDALCQNLLEPGDEVLSVSCGAFGDRFREIAARRGVDLHVLDVPWGEAVDPASVREALMARPGTKALLLTHNETSTGVVNPVEAILAALPEPRPLVLLDGVSSVGAMSCLPQAWGVDGLATSSQKGLMSPPGLSFLWLSSRGWEAARSHRCPTYSLDLVLYRKDLEKNSQTPYTPPLSLYAAVSAGLDGILREGAPVWFAARRRFARALASGLEGLGLPLLVTREEHRSPGVTALYFESPGVADSLRESLRSMGVEVAGGQGPLKGHLVRVAHYVDLGWPQLSLILGSFWAACRAQGKLPSPKEALERAYETWKEETPCGRSW</sequence>
<comment type="similarity">
    <text evidence="2">Belongs to the class-V pyridoxal-phosphate-dependent aminotransferase family.</text>
</comment>
<evidence type="ECO:0000256" key="2">
    <source>
        <dbReference type="ARBA" id="ARBA00009236"/>
    </source>
</evidence>
<dbReference type="AlphaFoldDB" id="E3D0P7"/>
<dbReference type="Gene3D" id="3.40.640.10">
    <property type="entry name" value="Type I PLP-dependent aspartate aminotransferase-like (Major domain)"/>
    <property type="match status" value="1"/>
</dbReference>
<dbReference type="EC" id="2.6.1.1" evidence="7"/>
<keyword evidence="3 5" id="KW-0663">Pyridoxal phosphate</keyword>
<dbReference type="Pfam" id="PF00266">
    <property type="entry name" value="Aminotran_5"/>
    <property type="match status" value="1"/>
</dbReference>
<feature type="binding site" evidence="4">
    <location>
        <position position="334"/>
    </location>
    <ligand>
        <name>substrate</name>
    </ligand>
</feature>